<evidence type="ECO:0008006" key="2">
    <source>
        <dbReference type="Google" id="ProtNLM"/>
    </source>
</evidence>
<proteinExistence type="predicted"/>
<dbReference type="PANTHER" id="PTHR48084">
    <property type="entry name" value="2-OXOGLUTARATE OXIDOREDUCTASE SUBUNIT KORB-RELATED"/>
    <property type="match status" value="1"/>
</dbReference>
<name>X1MYT5_9ZZZZ</name>
<sequence>MDVRRFDSPAKNTWCPGCGNFNILAVVKQVMAELVESGDVKPEQIVISSGIGCHGKISDYI</sequence>
<organism evidence="1">
    <name type="scientific">marine sediment metagenome</name>
    <dbReference type="NCBI Taxonomy" id="412755"/>
    <lineage>
        <taxon>unclassified sequences</taxon>
        <taxon>metagenomes</taxon>
        <taxon>ecological metagenomes</taxon>
    </lineage>
</organism>
<comment type="caution">
    <text evidence="1">The sequence shown here is derived from an EMBL/GenBank/DDBJ whole genome shotgun (WGS) entry which is preliminary data.</text>
</comment>
<dbReference type="AlphaFoldDB" id="X1MYT5"/>
<dbReference type="EMBL" id="BARV01031329">
    <property type="protein sequence ID" value="GAI36448.1"/>
    <property type="molecule type" value="Genomic_DNA"/>
</dbReference>
<protein>
    <recommendedName>
        <fullName evidence="2">Thiamine pyrophosphate enzyme TPP-binding domain-containing protein</fullName>
    </recommendedName>
</protein>
<gene>
    <name evidence="1" type="ORF">S06H3_49598</name>
</gene>
<dbReference type="PANTHER" id="PTHR48084:SF4">
    <property type="entry name" value="2-OXOGLUTARATE OXIDOREDUCTASE SUBUNIT KORB"/>
    <property type="match status" value="1"/>
</dbReference>
<reference evidence="1" key="1">
    <citation type="journal article" date="2014" name="Front. Microbiol.">
        <title>High frequency of phylogenetically diverse reductive dehalogenase-homologous genes in deep subseafloor sedimentary metagenomes.</title>
        <authorList>
            <person name="Kawai M."/>
            <person name="Futagami T."/>
            <person name="Toyoda A."/>
            <person name="Takaki Y."/>
            <person name="Nishi S."/>
            <person name="Hori S."/>
            <person name="Arai W."/>
            <person name="Tsubouchi T."/>
            <person name="Morono Y."/>
            <person name="Uchiyama I."/>
            <person name="Ito T."/>
            <person name="Fujiyama A."/>
            <person name="Inagaki F."/>
            <person name="Takami H."/>
        </authorList>
    </citation>
    <scope>NUCLEOTIDE SEQUENCE</scope>
    <source>
        <strain evidence="1">Expedition CK06-06</strain>
    </source>
</reference>
<feature type="non-terminal residue" evidence="1">
    <location>
        <position position="61"/>
    </location>
</feature>
<dbReference type="SUPFAM" id="SSF52518">
    <property type="entry name" value="Thiamin diphosphate-binding fold (THDP-binding)"/>
    <property type="match status" value="1"/>
</dbReference>
<accession>X1MYT5</accession>
<dbReference type="InterPro" id="IPR051457">
    <property type="entry name" value="2-oxoacid:Fd_oxidoreductase"/>
</dbReference>
<dbReference type="InterPro" id="IPR029061">
    <property type="entry name" value="THDP-binding"/>
</dbReference>
<evidence type="ECO:0000313" key="1">
    <source>
        <dbReference type="EMBL" id="GAI36448.1"/>
    </source>
</evidence>